<dbReference type="EMBL" id="CP002207">
    <property type="protein sequence ID" value="ADP32458.1"/>
    <property type="molecule type" value="Genomic_DNA"/>
</dbReference>
<protein>
    <recommendedName>
        <fullName evidence="2">LCI fold domain-containing protein</fullName>
    </recommendedName>
</protein>
<reference evidence="3 4" key="1">
    <citation type="journal article" date="2011" name="Front. Microbiol.">
        <title>Genomic signatures of strain selection and enhancement in Bacillus atrophaeus var. globigii, a historical biowarfare simulant.</title>
        <authorList>
            <person name="Gibbons H.S."/>
            <person name="Broomall S.M."/>
            <person name="McNew L.A."/>
            <person name="Daligault H."/>
            <person name="Chapman C."/>
            <person name="Bruce D."/>
            <person name="Karavis M."/>
            <person name="Krepps M."/>
            <person name="McGregor P.A."/>
            <person name="Hong C."/>
            <person name="Park K.H."/>
            <person name="Akmal A."/>
            <person name="Feldman A."/>
            <person name="Lin J.S."/>
            <person name="Chang W.E."/>
            <person name="Higgs B.W."/>
            <person name="Demirev P."/>
            <person name="Lindquist J."/>
            <person name="Liem A."/>
            <person name="Fochler E."/>
            <person name="Read T.D."/>
            <person name="Tapia R."/>
            <person name="Johnson S."/>
            <person name="Bishop-Lilly K.A."/>
            <person name="Detter C."/>
            <person name="Han C."/>
            <person name="Sozhamannan S."/>
            <person name="Rosenzweig C.N."/>
            <person name="Skowronski E.W."/>
        </authorList>
    </citation>
    <scope>NUCLEOTIDE SEQUENCE [LARGE SCALE GENOMIC DNA]</scope>
    <source>
        <strain evidence="3 4">1942</strain>
    </source>
</reference>
<keyword evidence="4" id="KW-1185">Reference proteome</keyword>
<feature type="domain" description="LCI fold" evidence="2">
    <location>
        <begin position="51"/>
        <end position="89"/>
    </location>
</feature>
<gene>
    <name evidence="3" type="ordered locus">BATR1942_07595</name>
</gene>
<evidence type="ECO:0000259" key="2">
    <source>
        <dbReference type="Pfam" id="PF12197"/>
    </source>
</evidence>
<feature type="chain" id="PRO_5045789921" description="LCI fold domain-containing protein" evidence="1">
    <location>
        <begin position="26"/>
        <end position="91"/>
    </location>
</feature>
<keyword evidence="1" id="KW-0732">Signal</keyword>
<feature type="signal peptide" evidence="1">
    <location>
        <begin position="1"/>
        <end position="25"/>
    </location>
</feature>
<dbReference type="InterPro" id="IPR020976">
    <property type="entry name" value="Antimicrobial_lci"/>
</dbReference>
<organism evidence="3 4">
    <name type="scientific">Bacillus atrophaeus (strain 1942)</name>
    <dbReference type="NCBI Taxonomy" id="720555"/>
    <lineage>
        <taxon>Bacteria</taxon>
        <taxon>Bacillati</taxon>
        <taxon>Bacillota</taxon>
        <taxon>Bacilli</taxon>
        <taxon>Bacillales</taxon>
        <taxon>Bacillaceae</taxon>
        <taxon>Bacillus</taxon>
    </lineage>
</organism>
<evidence type="ECO:0000313" key="4">
    <source>
        <dbReference type="Proteomes" id="UP000006867"/>
    </source>
</evidence>
<dbReference type="Proteomes" id="UP000006867">
    <property type="component" value="Chromosome"/>
</dbReference>
<evidence type="ECO:0000256" key="1">
    <source>
        <dbReference type="SAM" id="SignalP"/>
    </source>
</evidence>
<accession>A0ABM5LX52</accession>
<proteinExistence type="predicted"/>
<name>A0ABM5LX52_BACA1</name>
<sequence length="91" mass="9827">MSCGKILTGIVLSVGLLVSGSPAFAASTSSNAEKLNVASDDFKAQVYTWDITNSTGIFDNTFESDGIQWYLKGITKNSDGTWTAHYEGRRI</sequence>
<dbReference type="RefSeq" id="WP_003325950.1">
    <property type="nucleotide sequence ID" value="NC_014639.1"/>
</dbReference>
<dbReference type="Pfam" id="PF12197">
    <property type="entry name" value="lci"/>
    <property type="match status" value="1"/>
</dbReference>
<evidence type="ECO:0000313" key="3">
    <source>
        <dbReference type="EMBL" id="ADP32458.1"/>
    </source>
</evidence>